<dbReference type="CDD" id="cd00268">
    <property type="entry name" value="DEADc"/>
    <property type="match status" value="1"/>
</dbReference>
<feature type="compositionally biased region" description="Basic and acidic residues" evidence="10">
    <location>
        <begin position="509"/>
        <end position="532"/>
    </location>
</feature>
<dbReference type="PANTHER" id="PTHR47959">
    <property type="entry name" value="ATP-DEPENDENT RNA HELICASE RHLE-RELATED"/>
    <property type="match status" value="1"/>
</dbReference>
<dbReference type="CDD" id="cd18787">
    <property type="entry name" value="SF2_C_DEAD"/>
    <property type="match status" value="1"/>
</dbReference>
<dbReference type="InterPro" id="IPR001650">
    <property type="entry name" value="Helicase_C-like"/>
</dbReference>
<dbReference type="EC" id="3.6.4.13" evidence="1"/>
<evidence type="ECO:0000313" key="13">
    <source>
        <dbReference type="EMBL" id="CDF36593.1"/>
    </source>
</evidence>
<dbReference type="SUPFAM" id="SSF52540">
    <property type="entry name" value="P-loop containing nucleoside triphosphate hydrolases"/>
    <property type="match status" value="1"/>
</dbReference>
<comment type="catalytic activity">
    <reaction evidence="8">
        <text>ATP + H2O = ADP + phosphate + H(+)</text>
        <dbReference type="Rhea" id="RHEA:13065"/>
        <dbReference type="ChEBI" id="CHEBI:15377"/>
        <dbReference type="ChEBI" id="CHEBI:15378"/>
        <dbReference type="ChEBI" id="CHEBI:30616"/>
        <dbReference type="ChEBI" id="CHEBI:43474"/>
        <dbReference type="ChEBI" id="CHEBI:456216"/>
        <dbReference type="EC" id="3.6.4.13"/>
    </reaction>
</comment>
<dbReference type="PROSITE" id="PS51194">
    <property type="entry name" value="HELICASE_CTER"/>
    <property type="match status" value="1"/>
</dbReference>
<dbReference type="GO" id="GO:0005829">
    <property type="term" value="C:cytosol"/>
    <property type="evidence" value="ECO:0007669"/>
    <property type="project" value="TreeGrafter"/>
</dbReference>
<evidence type="ECO:0000259" key="12">
    <source>
        <dbReference type="PROSITE" id="PS51194"/>
    </source>
</evidence>
<accession>R7QFR3</accession>
<evidence type="ECO:0000256" key="10">
    <source>
        <dbReference type="SAM" id="MobiDB-lite"/>
    </source>
</evidence>
<evidence type="ECO:0000256" key="7">
    <source>
        <dbReference type="ARBA" id="ARBA00024355"/>
    </source>
</evidence>
<evidence type="ECO:0000256" key="5">
    <source>
        <dbReference type="ARBA" id="ARBA00022840"/>
    </source>
</evidence>
<dbReference type="PROSITE" id="PS51192">
    <property type="entry name" value="HELICASE_ATP_BIND_1"/>
    <property type="match status" value="1"/>
</dbReference>
<dbReference type="Gramene" id="CDF36593">
    <property type="protein sequence ID" value="CDF36593"/>
    <property type="gene ID" value="CHC_T00010264001"/>
</dbReference>
<keyword evidence="5 9" id="KW-0067">ATP-binding</keyword>
<dbReference type="Gene3D" id="3.40.50.300">
    <property type="entry name" value="P-loop containing nucleotide triphosphate hydrolases"/>
    <property type="match status" value="2"/>
</dbReference>
<keyword evidence="14" id="KW-1185">Reference proteome</keyword>
<dbReference type="Pfam" id="PF00271">
    <property type="entry name" value="Helicase_C"/>
    <property type="match status" value="1"/>
</dbReference>
<dbReference type="InterPro" id="IPR014001">
    <property type="entry name" value="Helicase_ATP-bd"/>
</dbReference>
<dbReference type="PROSITE" id="PS00039">
    <property type="entry name" value="DEAD_ATP_HELICASE"/>
    <property type="match status" value="1"/>
</dbReference>
<evidence type="ECO:0000256" key="9">
    <source>
        <dbReference type="RuleBase" id="RU000492"/>
    </source>
</evidence>
<evidence type="ECO:0000256" key="8">
    <source>
        <dbReference type="ARBA" id="ARBA00047984"/>
    </source>
</evidence>
<protein>
    <recommendedName>
        <fullName evidence="1">RNA helicase</fullName>
        <ecNumber evidence="1">3.6.4.13</ecNumber>
    </recommendedName>
</protein>
<keyword evidence="3 9" id="KW-0378">Hydrolase</keyword>
<dbReference type="PANTHER" id="PTHR47959:SF15">
    <property type="entry name" value="RNA HELICASE"/>
    <property type="match status" value="1"/>
</dbReference>
<proteinExistence type="inferred from homology"/>
<dbReference type="GO" id="GO:0003723">
    <property type="term" value="F:RNA binding"/>
    <property type="evidence" value="ECO:0007669"/>
    <property type="project" value="UniProtKB-KW"/>
</dbReference>
<dbReference type="KEGG" id="ccp:CHC_T00010264001"/>
<dbReference type="PhylomeDB" id="R7QFR3"/>
<comment type="similarity">
    <text evidence="7">Belongs to the DEAD box helicase family. DDX52/ROK1 subfamily.</text>
</comment>
<dbReference type="STRING" id="2769.R7QFR3"/>
<organism evidence="13 14">
    <name type="scientific">Chondrus crispus</name>
    <name type="common">Carrageen Irish moss</name>
    <name type="synonym">Polymorpha crispa</name>
    <dbReference type="NCBI Taxonomy" id="2769"/>
    <lineage>
        <taxon>Eukaryota</taxon>
        <taxon>Rhodophyta</taxon>
        <taxon>Florideophyceae</taxon>
        <taxon>Rhodymeniophycidae</taxon>
        <taxon>Gigartinales</taxon>
        <taxon>Gigartinaceae</taxon>
        <taxon>Chondrus</taxon>
    </lineage>
</organism>
<feature type="domain" description="Helicase C-terminal" evidence="12">
    <location>
        <begin position="333"/>
        <end position="473"/>
    </location>
</feature>
<sequence>MVDDPLRALLRGCHGAAVASWKSKSAASARAELIRTPSSAALSRELDFFGTSSKRLEVTDKAQSSSPGRNNVKSVAPTSADMSAAVASPTLEAALAHMGIVSPTAVQRRAIPAMRAGNDVVAVAPTGSGKTLAYAVPLLSELLSGSRAQHRSAPHALVLAPTRELAEQIGRVFTRLSSEARVNARIKIVCSKAAAAGLKAADGLIDIVIATPMRLVATHQAGAINLGRVAHVVLDEADELFAGNFLEQVDDVLASCGSQLKDGTRVHMFSATFPPAIETLAQGLLKKQKKIVIDGGAYGGSAAVGGVAARIEQKFMFVGGRGEQGKVMAVRGLLKEGLRAPILLFVQTKDRAAELYRELVYDGVKVEAIHADRSQQARMRAVERFRTGEVWVLIATDVLARGLDFLAVESVVNYDMPSSASAYVHRIGRTGRNGRKGTAVTLFTEEDRVLLGPVLKVAKVSGADVPEWALKLKGVRKDVVRRMEKRPPTRKRIGGPNRGSIGKRHKKEKRLESRSRTEKGEADSESTSDGKKRNSATKGKQTRRKKRGASDGLNVATSLEEEEYE</sequence>
<gene>
    <name evidence="13" type="ORF">CHC_T00010264001</name>
</gene>
<dbReference type="GO" id="GO:0005524">
    <property type="term" value="F:ATP binding"/>
    <property type="evidence" value="ECO:0007669"/>
    <property type="project" value="UniProtKB-KW"/>
</dbReference>
<dbReference type="SMART" id="SM00490">
    <property type="entry name" value="HELICc"/>
    <property type="match status" value="1"/>
</dbReference>
<dbReference type="Proteomes" id="UP000012073">
    <property type="component" value="Unassembled WGS sequence"/>
</dbReference>
<reference evidence="14" key="1">
    <citation type="journal article" date="2013" name="Proc. Natl. Acad. Sci. U.S.A.">
        <title>Genome structure and metabolic features in the red seaweed Chondrus crispus shed light on evolution of the Archaeplastida.</title>
        <authorList>
            <person name="Collen J."/>
            <person name="Porcel B."/>
            <person name="Carre W."/>
            <person name="Ball S.G."/>
            <person name="Chaparro C."/>
            <person name="Tonon T."/>
            <person name="Barbeyron T."/>
            <person name="Michel G."/>
            <person name="Noel B."/>
            <person name="Valentin K."/>
            <person name="Elias M."/>
            <person name="Artiguenave F."/>
            <person name="Arun A."/>
            <person name="Aury J.M."/>
            <person name="Barbosa-Neto J.F."/>
            <person name="Bothwell J.H."/>
            <person name="Bouget F.Y."/>
            <person name="Brillet L."/>
            <person name="Cabello-Hurtado F."/>
            <person name="Capella-Gutierrez S."/>
            <person name="Charrier B."/>
            <person name="Cladiere L."/>
            <person name="Cock J.M."/>
            <person name="Coelho S.M."/>
            <person name="Colleoni C."/>
            <person name="Czjzek M."/>
            <person name="Da Silva C."/>
            <person name="Delage L."/>
            <person name="Denoeud F."/>
            <person name="Deschamps P."/>
            <person name="Dittami S.M."/>
            <person name="Gabaldon T."/>
            <person name="Gachon C.M."/>
            <person name="Groisillier A."/>
            <person name="Herve C."/>
            <person name="Jabbari K."/>
            <person name="Katinka M."/>
            <person name="Kloareg B."/>
            <person name="Kowalczyk N."/>
            <person name="Labadie K."/>
            <person name="Leblanc C."/>
            <person name="Lopez P.J."/>
            <person name="McLachlan D.H."/>
            <person name="Meslet-Cladiere L."/>
            <person name="Moustafa A."/>
            <person name="Nehr Z."/>
            <person name="Nyvall Collen P."/>
            <person name="Panaud O."/>
            <person name="Partensky F."/>
            <person name="Poulain J."/>
            <person name="Rensing S.A."/>
            <person name="Rousvoal S."/>
            <person name="Samson G."/>
            <person name="Symeonidi A."/>
            <person name="Weissenbach J."/>
            <person name="Zambounis A."/>
            <person name="Wincker P."/>
            <person name="Boyen C."/>
        </authorList>
    </citation>
    <scope>NUCLEOTIDE SEQUENCE [LARGE SCALE GENOMIC DNA]</scope>
    <source>
        <strain evidence="14">cv. Stackhouse</strain>
    </source>
</reference>
<dbReference type="Pfam" id="PF00270">
    <property type="entry name" value="DEAD"/>
    <property type="match status" value="1"/>
</dbReference>
<evidence type="ECO:0000256" key="3">
    <source>
        <dbReference type="ARBA" id="ARBA00022801"/>
    </source>
</evidence>
<dbReference type="GO" id="GO:0003724">
    <property type="term" value="F:RNA helicase activity"/>
    <property type="evidence" value="ECO:0007669"/>
    <property type="project" value="UniProtKB-EC"/>
</dbReference>
<dbReference type="InterPro" id="IPR000629">
    <property type="entry name" value="RNA-helicase_DEAD-box_CS"/>
</dbReference>
<keyword evidence="4 9" id="KW-0347">Helicase</keyword>
<dbReference type="EMBL" id="HG001791">
    <property type="protein sequence ID" value="CDF36593.1"/>
    <property type="molecule type" value="Genomic_DNA"/>
</dbReference>
<feature type="region of interest" description="Disordered" evidence="10">
    <location>
        <begin position="59"/>
        <end position="79"/>
    </location>
</feature>
<evidence type="ECO:0000259" key="11">
    <source>
        <dbReference type="PROSITE" id="PS51192"/>
    </source>
</evidence>
<evidence type="ECO:0000256" key="6">
    <source>
        <dbReference type="ARBA" id="ARBA00022884"/>
    </source>
</evidence>
<dbReference type="InterPro" id="IPR027417">
    <property type="entry name" value="P-loop_NTPase"/>
</dbReference>
<evidence type="ECO:0000256" key="2">
    <source>
        <dbReference type="ARBA" id="ARBA00022741"/>
    </source>
</evidence>
<dbReference type="InterPro" id="IPR050079">
    <property type="entry name" value="DEAD_box_RNA_helicase"/>
</dbReference>
<feature type="compositionally biased region" description="Polar residues" evidence="10">
    <location>
        <begin position="61"/>
        <end position="79"/>
    </location>
</feature>
<evidence type="ECO:0000256" key="1">
    <source>
        <dbReference type="ARBA" id="ARBA00012552"/>
    </source>
</evidence>
<dbReference type="InterPro" id="IPR044742">
    <property type="entry name" value="DEAD/DEAH_RhlB"/>
</dbReference>
<evidence type="ECO:0000313" key="14">
    <source>
        <dbReference type="Proteomes" id="UP000012073"/>
    </source>
</evidence>
<feature type="domain" description="Helicase ATP-binding" evidence="11">
    <location>
        <begin position="111"/>
        <end position="291"/>
    </location>
</feature>
<dbReference type="RefSeq" id="XP_005716412.1">
    <property type="nucleotide sequence ID" value="XM_005716355.1"/>
</dbReference>
<feature type="region of interest" description="Disordered" evidence="10">
    <location>
        <begin position="480"/>
        <end position="565"/>
    </location>
</feature>
<dbReference type="GeneID" id="17324123"/>
<evidence type="ECO:0000256" key="4">
    <source>
        <dbReference type="ARBA" id="ARBA00022806"/>
    </source>
</evidence>
<dbReference type="OrthoDB" id="360161at2759"/>
<keyword evidence="2 9" id="KW-0547">Nucleotide-binding</keyword>
<dbReference type="OMA" id="EMAHSIM"/>
<dbReference type="SMART" id="SM00487">
    <property type="entry name" value="DEXDc"/>
    <property type="match status" value="1"/>
</dbReference>
<keyword evidence="6" id="KW-0694">RNA-binding</keyword>
<dbReference type="GO" id="GO:0016787">
    <property type="term" value="F:hydrolase activity"/>
    <property type="evidence" value="ECO:0007669"/>
    <property type="project" value="UniProtKB-KW"/>
</dbReference>
<dbReference type="InterPro" id="IPR011545">
    <property type="entry name" value="DEAD/DEAH_box_helicase_dom"/>
</dbReference>
<name>R7QFR3_CHOCR</name>
<dbReference type="AlphaFoldDB" id="R7QFR3"/>